<dbReference type="PANTHER" id="PTHR43155:SF2">
    <property type="entry name" value="CYCLIC DI-GMP PHOSPHODIESTERASE PA4108"/>
    <property type="match status" value="1"/>
</dbReference>
<feature type="domain" description="HD-GYP" evidence="3">
    <location>
        <begin position="67"/>
        <end position="262"/>
    </location>
</feature>
<name>A0A8J6T9S0_9BACT</name>
<evidence type="ECO:0000313" key="5">
    <source>
        <dbReference type="Proteomes" id="UP000603545"/>
    </source>
</evidence>
<dbReference type="AlphaFoldDB" id="A0A8J6T9S0"/>
<protein>
    <submittedName>
        <fullName evidence="4">HD domain-containing protein</fullName>
    </submittedName>
</protein>
<gene>
    <name evidence="4" type="ORF">H8E80_02090</name>
</gene>
<feature type="domain" description="Response regulatory" evidence="2">
    <location>
        <begin position="1"/>
        <end position="40"/>
    </location>
</feature>
<comment type="caution">
    <text evidence="4">The sequence shown here is derived from an EMBL/GenBank/DDBJ whole genome shotgun (WGS) entry which is preliminary data.</text>
</comment>
<dbReference type="GO" id="GO:0000160">
    <property type="term" value="P:phosphorelay signal transduction system"/>
    <property type="evidence" value="ECO:0007669"/>
    <property type="project" value="InterPro"/>
</dbReference>
<dbReference type="PROSITE" id="PS50110">
    <property type="entry name" value="RESPONSE_REGULATORY"/>
    <property type="match status" value="1"/>
</dbReference>
<dbReference type="PROSITE" id="PS51832">
    <property type="entry name" value="HD_GYP"/>
    <property type="match status" value="1"/>
</dbReference>
<dbReference type="SMART" id="SM00471">
    <property type="entry name" value="HDc"/>
    <property type="match status" value="1"/>
</dbReference>
<dbReference type="InterPro" id="IPR037522">
    <property type="entry name" value="HD_GYP_dom"/>
</dbReference>
<evidence type="ECO:0000259" key="2">
    <source>
        <dbReference type="PROSITE" id="PS50110"/>
    </source>
</evidence>
<organism evidence="4 5">
    <name type="scientific">Candidatus Desulfaltia bathyphila</name>
    <dbReference type="NCBI Taxonomy" id="2841697"/>
    <lineage>
        <taxon>Bacteria</taxon>
        <taxon>Pseudomonadati</taxon>
        <taxon>Thermodesulfobacteriota</taxon>
        <taxon>Desulfobacteria</taxon>
        <taxon>Desulfobacterales</taxon>
        <taxon>Desulfobacterales incertae sedis</taxon>
        <taxon>Candidatus Desulfaltia</taxon>
    </lineage>
</organism>
<dbReference type="SUPFAM" id="SSF109604">
    <property type="entry name" value="HD-domain/PDEase-like"/>
    <property type="match status" value="1"/>
</dbReference>
<dbReference type="Proteomes" id="UP000603545">
    <property type="component" value="Unassembled WGS sequence"/>
</dbReference>
<dbReference type="PANTHER" id="PTHR43155">
    <property type="entry name" value="CYCLIC DI-GMP PHOSPHODIESTERASE PA4108-RELATED"/>
    <property type="match status" value="1"/>
</dbReference>
<dbReference type="CDD" id="cd00077">
    <property type="entry name" value="HDc"/>
    <property type="match status" value="1"/>
</dbReference>
<dbReference type="InterPro" id="IPR011006">
    <property type="entry name" value="CheY-like_superfamily"/>
</dbReference>
<dbReference type="EMBL" id="JACNLL010000025">
    <property type="protein sequence ID" value="MBC8198826.1"/>
    <property type="molecule type" value="Genomic_DNA"/>
</dbReference>
<dbReference type="Gene3D" id="1.10.3210.10">
    <property type="entry name" value="Hypothetical protein af1432"/>
    <property type="match status" value="1"/>
</dbReference>
<accession>A0A8J6T9S0</accession>
<dbReference type="SUPFAM" id="SSF52172">
    <property type="entry name" value="CheY-like"/>
    <property type="match status" value="1"/>
</dbReference>
<proteinExistence type="predicted"/>
<dbReference type="NCBIfam" id="TIGR00277">
    <property type="entry name" value="HDIG"/>
    <property type="match status" value="1"/>
</dbReference>
<sequence>MVTAVDDPEIAETALEAGIYGYIIKPFNVNEMIINIRNSLRRRELEIADRAYRGNLEQEVEERTAELQKTLSGVIYALTMTVEYRDPYTAGHQQRVSDLASAIAKEMGFSGDKIMGIRIAGALHDIGKIAIPVEILSKPGRLSKTELDLIKNHSQVGYDILKSIKFPWPIAQIVLQHHERMDGSGYPNGLLGQEILIEARILGVADVVEAMASHRPYRPALGIDKALEEISISKGKFYDVEAANACLKIFKEKEFELQQRANASESKN</sequence>
<dbReference type="InterPro" id="IPR006675">
    <property type="entry name" value="HDIG_dom"/>
</dbReference>
<comment type="caution">
    <text evidence="1">Lacks conserved residue(s) required for the propagation of feature annotation.</text>
</comment>
<evidence type="ECO:0000313" key="4">
    <source>
        <dbReference type="EMBL" id="MBC8198826.1"/>
    </source>
</evidence>
<evidence type="ECO:0000259" key="3">
    <source>
        <dbReference type="PROSITE" id="PS51832"/>
    </source>
</evidence>
<evidence type="ECO:0000256" key="1">
    <source>
        <dbReference type="PROSITE-ProRule" id="PRU00169"/>
    </source>
</evidence>
<dbReference type="Gene3D" id="3.40.50.2300">
    <property type="match status" value="1"/>
</dbReference>
<dbReference type="Pfam" id="PF13487">
    <property type="entry name" value="HD_5"/>
    <property type="match status" value="1"/>
</dbReference>
<dbReference type="InterPro" id="IPR003607">
    <property type="entry name" value="HD/PDEase_dom"/>
</dbReference>
<reference evidence="4 5" key="1">
    <citation type="submission" date="2020-08" db="EMBL/GenBank/DDBJ databases">
        <title>Bridging the membrane lipid divide: bacteria of the FCB group superphylum have the potential to synthesize archaeal ether lipids.</title>
        <authorList>
            <person name="Villanueva L."/>
            <person name="Von Meijenfeldt F.A.B."/>
            <person name="Westbye A.B."/>
            <person name="Yadav S."/>
            <person name="Hopmans E.C."/>
            <person name="Dutilh B.E."/>
            <person name="Sinninghe Damste J.S."/>
        </authorList>
    </citation>
    <scope>NUCLEOTIDE SEQUENCE [LARGE SCALE GENOMIC DNA]</scope>
    <source>
        <strain evidence="4">NIOZ-UU82</strain>
    </source>
</reference>
<dbReference type="InterPro" id="IPR001789">
    <property type="entry name" value="Sig_transdc_resp-reg_receiver"/>
</dbReference>